<reference evidence="3" key="3">
    <citation type="submission" date="2016-03" db="UniProtKB">
        <authorList>
            <consortium name="EnsemblProtists"/>
        </authorList>
    </citation>
    <scope>IDENTIFICATION</scope>
</reference>
<keyword evidence="4" id="KW-1185">Reference proteome</keyword>
<feature type="compositionally biased region" description="Basic and acidic residues" evidence="1">
    <location>
        <begin position="181"/>
        <end position="198"/>
    </location>
</feature>
<organism evidence="2">
    <name type="scientific">Guillardia theta (strain CCMP2712)</name>
    <name type="common">Cryptophyte</name>
    <dbReference type="NCBI Taxonomy" id="905079"/>
    <lineage>
        <taxon>Eukaryota</taxon>
        <taxon>Cryptophyceae</taxon>
        <taxon>Pyrenomonadales</taxon>
        <taxon>Geminigeraceae</taxon>
        <taxon>Guillardia</taxon>
    </lineage>
</organism>
<dbReference type="PaxDb" id="55529-EKX34008"/>
<dbReference type="GeneID" id="17290751"/>
<dbReference type="AlphaFoldDB" id="L1ICP7"/>
<dbReference type="EnsemblProtists" id="EKX34008">
    <property type="protein sequence ID" value="EKX34008"/>
    <property type="gene ID" value="GUITHDRAFT_119808"/>
</dbReference>
<evidence type="ECO:0000313" key="4">
    <source>
        <dbReference type="Proteomes" id="UP000011087"/>
    </source>
</evidence>
<dbReference type="RefSeq" id="XP_005820988.1">
    <property type="nucleotide sequence ID" value="XM_005820931.1"/>
</dbReference>
<accession>L1ICP7</accession>
<evidence type="ECO:0000313" key="3">
    <source>
        <dbReference type="EnsemblProtists" id="EKX34008"/>
    </source>
</evidence>
<dbReference type="EMBL" id="JH993122">
    <property type="protein sequence ID" value="EKX34008.1"/>
    <property type="molecule type" value="Genomic_DNA"/>
</dbReference>
<dbReference type="KEGG" id="gtt:GUITHDRAFT_119808"/>
<feature type="compositionally biased region" description="Basic and acidic residues" evidence="1">
    <location>
        <begin position="59"/>
        <end position="73"/>
    </location>
</feature>
<proteinExistence type="predicted"/>
<sequence>MVEGEREQGIAKAADGGGISSLQMFNASISTPIMWVSPTCAPPKHGLRRGCVRRSIQGDAKEEGSREGKRPRIEPRRVSFSFLSITRNYMRTDVHTTHKDTGPTENEGWQDIQCIRKIESEIEEDVVCTYDRLSETKQKDGPSITSLIVNNLVKGVVERKVLETKKVLECIQDTAIRAKEMYDPRPDQDKAPFDRDNDPCWDVSDKTGSSSDRYVSCALLQSLASRMREMIEAIQTQGKVGLLPSQARLDKSFVAPLQFLIMHLETVLSAGGGNHQEMQALCPPHISLHNNSNILNC</sequence>
<dbReference type="HOGENOM" id="CLU_938279_0_0_1"/>
<reference evidence="2 4" key="1">
    <citation type="journal article" date="2012" name="Nature">
        <title>Algal genomes reveal evolutionary mosaicism and the fate of nucleomorphs.</title>
        <authorList>
            <consortium name="DOE Joint Genome Institute"/>
            <person name="Curtis B.A."/>
            <person name="Tanifuji G."/>
            <person name="Burki F."/>
            <person name="Gruber A."/>
            <person name="Irimia M."/>
            <person name="Maruyama S."/>
            <person name="Arias M.C."/>
            <person name="Ball S.G."/>
            <person name="Gile G.H."/>
            <person name="Hirakawa Y."/>
            <person name="Hopkins J.F."/>
            <person name="Kuo A."/>
            <person name="Rensing S.A."/>
            <person name="Schmutz J."/>
            <person name="Symeonidi A."/>
            <person name="Elias M."/>
            <person name="Eveleigh R.J."/>
            <person name="Herman E.K."/>
            <person name="Klute M.J."/>
            <person name="Nakayama T."/>
            <person name="Obornik M."/>
            <person name="Reyes-Prieto A."/>
            <person name="Armbrust E.V."/>
            <person name="Aves S.J."/>
            <person name="Beiko R.G."/>
            <person name="Coutinho P."/>
            <person name="Dacks J.B."/>
            <person name="Durnford D.G."/>
            <person name="Fast N.M."/>
            <person name="Green B.R."/>
            <person name="Grisdale C.J."/>
            <person name="Hempel F."/>
            <person name="Henrissat B."/>
            <person name="Hoppner M.P."/>
            <person name="Ishida K."/>
            <person name="Kim E."/>
            <person name="Koreny L."/>
            <person name="Kroth P.G."/>
            <person name="Liu Y."/>
            <person name="Malik S.B."/>
            <person name="Maier U.G."/>
            <person name="McRose D."/>
            <person name="Mock T."/>
            <person name="Neilson J.A."/>
            <person name="Onodera N.T."/>
            <person name="Poole A.M."/>
            <person name="Pritham E.J."/>
            <person name="Richards T.A."/>
            <person name="Rocap G."/>
            <person name="Roy S.W."/>
            <person name="Sarai C."/>
            <person name="Schaack S."/>
            <person name="Shirato S."/>
            <person name="Slamovits C.H."/>
            <person name="Spencer D.F."/>
            <person name="Suzuki S."/>
            <person name="Worden A.Z."/>
            <person name="Zauner S."/>
            <person name="Barry K."/>
            <person name="Bell C."/>
            <person name="Bharti A.K."/>
            <person name="Crow J.A."/>
            <person name="Grimwood J."/>
            <person name="Kramer R."/>
            <person name="Lindquist E."/>
            <person name="Lucas S."/>
            <person name="Salamov A."/>
            <person name="McFadden G.I."/>
            <person name="Lane C.E."/>
            <person name="Keeling P.J."/>
            <person name="Gray M.W."/>
            <person name="Grigoriev I.V."/>
            <person name="Archibald J.M."/>
        </authorList>
    </citation>
    <scope>NUCLEOTIDE SEQUENCE</scope>
    <source>
        <strain evidence="2 4">CCMP2712</strain>
    </source>
</reference>
<feature type="region of interest" description="Disordered" evidence="1">
    <location>
        <begin position="181"/>
        <end position="200"/>
    </location>
</feature>
<feature type="region of interest" description="Disordered" evidence="1">
    <location>
        <begin position="54"/>
        <end position="73"/>
    </location>
</feature>
<evidence type="ECO:0000256" key="1">
    <source>
        <dbReference type="SAM" id="MobiDB-lite"/>
    </source>
</evidence>
<evidence type="ECO:0000313" key="2">
    <source>
        <dbReference type="EMBL" id="EKX34008.1"/>
    </source>
</evidence>
<gene>
    <name evidence="2" type="ORF">GUITHDRAFT_119808</name>
</gene>
<dbReference type="Proteomes" id="UP000011087">
    <property type="component" value="Unassembled WGS sequence"/>
</dbReference>
<name>L1ICP7_GUITC</name>
<protein>
    <submittedName>
        <fullName evidence="2 3">Uncharacterized protein</fullName>
    </submittedName>
</protein>
<reference evidence="4" key="2">
    <citation type="submission" date="2012-11" db="EMBL/GenBank/DDBJ databases">
        <authorList>
            <person name="Kuo A."/>
            <person name="Curtis B.A."/>
            <person name="Tanifuji G."/>
            <person name="Burki F."/>
            <person name="Gruber A."/>
            <person name="Irimia M."/>
            <person name="Maruyama S."/>
            <person name="Arias M.C."/>
            <person name="Ball S.G."/>
            <person name="Gile G.H."/>
            <person name="Hirakawa Y."/>
            <person name="Hopkins J.F."/>
            <person name="Rensing S.A."/>
            <person name="Schmutz J."/>
            <person name="Symeonidi A."/>
            <person name="Elias M."/>
            <person name="Eveleigh R.J."/>
            <person name="Herman E.K."/>
            <person name="Klute M.J."/>
            <person name="Nakayama T."/>
            <person name="Obornik M."/>
            <person name="Reyes-Prieto A."/>
            <person name="Armbrust E.V."/>
            <person name="Aves S.J."/>
            <person name="Beiko R.G."/>
            <person name="Coutinho P."/>
            <person name="Dacks J.B."/>
            <person name="Durnford D.G."/>
            <person name="Fast N.M."/>
            <person name="Green B.R."/>
            <person name="Grisdale C."/>
            <person name="Hempe F."/>
            <person name="Henrissat B."/>
            <person name="Hoppner M.P."/>
            <person name="Ishida K.-I."/>
            <person name="Kim E."/>
            <person name="Koreny L."/>
            <person name="Kroth P.G."/>
            <person name="Liu Y."/>
            <person name="Malik S.-B."/>
            <person name="Maier U.G."/>
            <person name="McRose D."/>
            <person name="Mock T."/>
            <person name="Neilson J.A."/>
            <person name="Onodera N.T."/>
            <person name="Poole A.M."/>
            <person name="Pritham E.J."/>
            <person name="Richards T.A."/>
            <person name="Rocap G."/>
            <person name="Roy S.W."/>
            <person name="Sarai C."/>
            <person name="Schaack S."/>
            <person name="Shirato S."/>
            <person name="Slamovits C.H."/>
            <person name="Spencer D.F."/>
            <person name="Suzuki S."/>
            <person name="Worden A.Z."/>
            <person name="Zauner S."/>
            <person name="Barry K."/>
            <person name="Bell C."/>
            <person name="Bharti A.K."/>
            <person name="Crow J.A."/>
            <person name="Grimwood J."/>
            <person name="Kramer R."/>
            <person name="Lindquist E."/>
            <person name="Lucas S."/>
            <person name="Salamov A."/>
            <person name="McFadden G.I."/>
            <person name="Lane C.E."/>
            <person name="Keeling P.J."/>
            <person name="Gray M.W."/>
            <person name="Grigoriev I.V."/>
            <person name="Archibald J.M."/>
        </authorList>
    </citation>
    <scope>NUCLEOTIDE SEQUENCE</scope>
    <source>
        <strain evidence="4">CCMP2712</strain>
    </source>
</reference>